<dbReference type="AlphaFoldDB" id="A0A834M0N2"/>
<dbReference type="SUPFAM" id="SSF100920">
    <property type="entry name" value="Heat shock protein 70kD (HSP70), peptide-binding domain"/>
    <property type="match status" value="1"/>
</dbReference>
<evidence type="ECO:0000256" key="1">
    <source>
        <dbReference type="ARBA" id="ARBA00007381"/>
    </source>
</evidence>
<dbReference type="Gene3D" id="2.60.34.10">
    <property type="entry name" value="Substrate Binding Domain Of DNAk, Chain A, domain 1"/>
    <property type="match status" value="1"/>
</dbReference>
<gene>
    <name evidence="4" type="ORF">GWI33_003151</name>
</gene>
<keyword evidence="5" id="KW-1185">Reference proteome</keyword>
<dbReference type="InterPro" id="IPR043129">
    <property type="entry name" value="ATPase_NBD"/>
</dbReference>
<reference evidence="4" key="1">
    <citation type="submission" date="2020-08" db="EMBL/GenBank/DDBJ databases">
        <title>Genome sequencing and assembly of the red palm weevil Rhynchophorus ferrugineus.</title>
        <authorList>
            <person name="Dias G.B."/>
            <person name="Bergman C.M."/>
            <person name="Manee M."/>
        </authorList>
    </citation>
    <scope>NUCLEOTIDE SEQUENCE</scope>
    <source>
        <strain evidence="4">AA-2017</strain>
        <tissue evidence="4">Whole larva</tissue>
    </source>
</reference>
<keyword evidence="3" id="KW-0067">ATP-binding</keyword>
<dbReference type="SUPFAM" id="SSF53067">
    <property type="entry name" value="Actin-like ATPase domain"/>
    <property type="match status" value="1"/>
</dbReference>
<dbReference type="GO" id="GO:0140662">
    <property type="term" value="F:ATP-dependent protein folding chaperone"/>
    <property type="evidence" value="ECO:0007669"/>
    <property type="project" value="InterPro"/>
</dbReference>
<dbReference type="PANTHER" id="PTHR19375">
    <property type="entry name" value="HEAT SHOCK PROTEIN 70KDA"/>
    <property type="match status" value="1"/>
</dbReference>
<sequence length="394" mass="45439">MDQLLVEHFMELLKKKYGDRILTSKLMRRLKDKCIVLKEKLSIQDFYYITLECVDGNDEDFTLRISRTRYEEIIADLVEKSMIKVKKCIGDLNIPPKDITNVLLIGGVTRTPMIQQKLSRYFGSNKLKTDVNPDEAVALGAAYQATLLTGQCNEIRQITEVTPLSLGVTINNGLVLKVIEKGTKLPTEKYQTIRTLFNNQSSMKIEISEGERKNRIYNNVLDEFDCIDLPEGKAGDVQITVTFILDNDGILKVEAEVLATGKKKKVNIELQEPQVRQSDIKRSIEDAEKNKKDDDLFESFENIYSNVIILINRIQYELENINRNVDQEFVKNICFEFETYIKNINYRTSLEEILNKYKAFKTSVEHSVVVFDMDVLKRLMSLEPMITEAIEKFS</sequence>
<dbReference type="EMBL" id="JAACXV010022544">
    <property type="protein sequence ID" value="KAF7263281.1"/>
    <property type="molecule type" value="Genomic_DNA"/>
</dbReference>
<organism evidence="4 5">
    <name type="scientific">Rhynchophorus ferrugineus</name>
    <name type="common">Red palm weevil</name>
    <name type="synonym">Curculio ferrugineus</name>
    <dbReference type="NCBI Taxonomy" id="354439"/>
    <lineage>
        <taxon>Eukaryota</taxon>
        <taxon>Metazoa</taxon>
        <taxon>Ecdysozoa</taxon>
        <taxon>Arthropoda</taxon>
        <taxon>Hexapoda</taxon>
        <taxon>Insecta</taxon>
        <taxon>Pterygota</taxon>
        <taxon>Neoptera</taxon>
        <taxon>Endopterygota</taxon>
        <taxon>Coleoptera</taxon>
        <taxon>Polyphaga</taxon>
        <taxon>Cucujiformia</taxon>
        <taxon>Curculionidae</taxon>
        <taxon>Dryophthorinae</taxon>
        <taxon>Rhynchophorus</taxon>
    </lineage>
</organism>
<evidence type="ECO:0000313" key="4">
    <source>
        <dbReference type="EMBL" id="KAF7263281.1"/>
    </source>
</evidence>
<dbReference type="OrthoDB" id="6765990at2759"/>
<evidence type="ECO:0000313" key="5">
    <source>
        <dbReference type="Proteomes" id="UP000625711"/>
    </source>
</evidence>
<dbReference type="Proteomes" id="UP000625711">
    <property type="component" value="Unassembled WGS sequence"/>
</dbReference>
<accession>A0A834M0N2</accession>
<dbReference type="PRINTS" id="PR00301">
    <property type="entry name" value="HEATSHOCK70"/>
</dbReference>
<evidence type="ECO:0000256" key="2">
    <source>
        <dbReference type="ARBA" id="ARBA00022741"/>
    </source>
</evidence>
<evidence type="ECO:0008006" key="6">
    <source>
        <dbReference type="Google" id="ProtNLM"/>
    </source>
</evidence>
<dbReference type="Gene3D" id="3.30.420.40">
    <property type="match status" value="1"/>
</dbReference>
<dbReference type="Pfam" id="PF00012">
    <property type="entry name" value="HSP70"/>
    <property type="match status" value="1"/>
</dbReference>
<dbReference type="Gene3D" id="3.90.640.10">
    <property type="entry name" value="Actin, Chain A, domain 4"/>
    <property type="match status" value="1"/>
</dbReference>
<evidence type="ECO:0000256" key="3">
    <source>
        <dbReference type="ARBA" id="ARBA00022840"/>
    </source>
</evidence>
<comment type="similarity">
    <text evidence="1">Belongs to the heat shock protein 70 family.</text>
</comment>
<dbReference type="GO" id="GO:0005524">
    <property type="term" value="F:ATP binding"/>
    <property type="evidence" value="ECO:0007669"/>
    <property type="project" value="UniProtKB-KW"/>
</dbReference>
<dbReference type="InterPro" id="IPR029047">
    <property type="entry name" value="HSP70_peptide-bd_sf"/>
</dbReference>
<protein>
    <recommendedName>
        <fullName evidence="6">Heat shock protein 70</fullName>
    </recommendedName>
</protein>
<keyword evidence="2" id="KW-0547">Nucleotide-binding</keyword>
<comment type="caution">
    <text evidence="4">The sequence shown here is derived from an EMBL/GenBank/DDBJ whole genome shotgun (WGS) entry which is preliminary data.</text>
</comment>
<dbReference type="InterPro" id="IPR013126">
    <property type="entry name" value="Hsp_70_fam"/>
</dbReference>
<name>A0A834M0N2_RHYFE</name>
<proteinExistence type="inferred from homology"/>